<dbReference type="PANTHER" id="PTHR13061:SF29">
    <property type="entry name" value="GAMMA CARBONIC ANHYDRASE-LIKE 1, MITOCHONDRIAL-RELATED"/>
    <property type="match status" value="1"/>
</dbReference>
<keyword evidence="1" id="KW-0808">Transferase</keyword>
<protein>
    <submittedName>
        <fullName evidence="1">Carbonic anhydrase/acetyltransferase-like protein (Isoleucine patch superfamily)</fullName>
    </submittedName>
</protein>
<sequence length="173" mass="18354">MPIYALGDREPIIHPDSYVHPDATVIGDVTLHAHASVWPQAVLRGDYGGIQVGARTSVQDGTVVHCTEFHPTLIGANCVIGHNVHIEGATVGDGCLIASGSVLLNGSVVEEGAILGAGAVMSFNGHIPTRRMALGVPARIREGYEVPPDSWAEIVDKYVENIKAYKAGLRRLD</sequence>
<dbReference type="AlphaFoldDB" id="A0A4R2JKF4"/>
<proteinExistence type="predicted"/>
<dbReference type="SUPFAM" id="SSF51161">
    <property type="entry name" value="Trimeric LpxA-like enzymes"/>
    <property type="match status" value="1"/>
</dbReference>
<dbReference type="InterPro" id="IPR050484">
    <property type="entry name" value="Transf_Hexapept/Carb_Anhydrase"/>
</dbReference>
<dbReference type="InterPro" id="IPR001451">
    <property type="entry name" value="Hexapep"/>
</dbReference>
<keyword evidence="2" id="KW-1185">Reference proteome</keyword>
<reference evidence="1 2" key="1">
    <citation type="submission" date="2019-03" db="EMBL/GenBank/DDBJ databases">
        <title>Genomic Encyclopedia of Type Strains, Phase IV (KMG-IV): sequencing the most valuable type-strain genomes for metagenomic binning, comparative biology and taxonomic classification.</title>
        <authorList>
            <person name="Goeker M."/>
        </authorList>
    </citation>
    <scope>NUCLEOTIDE SEQUENCE [LARGE SCALE GENOMIC DNA]</scope>
    <source>
        <strain evidence="1 2">DSM 45934</strain>
    </source>
</reference>
<dbReference type="InterPro" id="IPR011004">
    <property type="entry name" value="Trimer_LpxA-like_sf"/>
</dbReference>
<dbReference type="CDD" id="cd04645">
    <property type="entry name" value="LbH_gamma_CA_like"/>
    <property type="match status" value="1"/>
</dbReference>
<evidence type="ECO:0000313" key="1">
    <source>
        <dbReference type="EMBL" id="TCO57029.1"/>
    </source>
</evidence>
<comment type="caution">
    <text evidence="1">The sequence shown here is derived from an EMBL/GenBank/DDBJ whole genome shotgun (WGS) entry which is preliminary data.</text>
</comment>
<dbReference type="OrthoDB" id="9803036at2"/>
<accession>A0A4R2JKF4</accession>
<evidence type="ECO:0000313" key="2">
    <source>
        <dbReference type="Proteomes" id="UP000295680"/>
    </source>
</evidence>
<dbReference type="Proteomes" id="UP000295680">
    <property type="component" value="Unassembled WGS sequence"/>
</dbReference>
<organism evidence="1 2">
    <name type="scientific">Actinocrispum wychmicini</name>
    <dbReference type="NCBI Taxonomy" id="1213861"/>
    <lineage>
        <taxon>Bacteria</taxon>
        <taxon>Bacillati</taxon>
        <taxon>Actinomycetota</taxon>
        <taxon>Actinomycetes</taxon>
        <taxon>Pseudonocardiales</taxon>
        <taxon>Pseudonocardiaceae</taxon>
        <taxon>Actinocrispum</taxon>
    </lineage>
</organism>
<dbReference type="Pfam" id="PF00132">
    <property type="entry name" value="Hexapep"/>
    <property type="match status" value="1"/>
</dbReference>
<gene>
    <name evidence="1" type="ORF">EV192_106504</name>
</gene>
<dbReference type="InterPro" id="IPR047324">
    <property type="entry name" value="LbH_gamma_CA-like"/>
</dbReference>
<dbReference type="EMBL" id="SLWS01000006">
    <property type="protein sequence ID" value="TCO57029.1"/>
    <property type="molecule type" value="Genomic_DNA"/>
</dbReference>
<dbReference type="PANTHER" id="PTHR13061">
    <property type="entry name" value="DYNACTIN SUBUNIT P25"/>
    <property type="match status" value="1"/>
</dbReference>
<dbReference type="RefSeq" id="WP_132120749.1">
    <property type="nucleotide sequence ID" value="NZ_SLWS01000006.1"/>
</dbReference>
<name>A0A4R2JKF4_9PSEU</name>
<dbReference type="Gene3D" id="2.160.10.10">
    <property type="entry name" value="Hexapeptide repeat proteins"/>
    <property type="match status" value="1"/>
</dbReference>
<dbReference type="GO" id="GO:0016740">
    <property type="term" value="F:transferase activity"/>
    <property type="evidence" value="ECO:0007669"/>
    <property type="project" value="UniProtKB-KW"/>
</dbReference>